<dbReference type="EMBL" id="MCFC01000044">
    <property type="protein sequence ID" value="ORY26797.1"/>
    <property type="molecule type" value="Genomic_DNA"/>
</dbReference>
<dbReference type="AlphaFoldDB" id="A0A1Y2AX44"/>
<evidence type="ECO:0000313" key="6">
    <source>
        <dbReference type="EMBL" id="ORY26797.1"/>
    </source>
</evidence>
<dbReference type="FunFam" id="3.20.20.140:FF:000174">
    <property type="entry name" value="Dihydropyrimidinase-related protein 2"/>
    <property type="match status" value="1"/>
</dbReference>
<keyword evidence="7" id="KW-1185">Reference proteome</keyword>
<dbReference type="PANTHER" id="PTHR11647">
    <property type="entry name" value="HYDRANTOINASE/DIHYDROPYRIMIDINASE FAMILY MEMBER"/>
    <property type="match status" value="1"/>
</dbReference>
<dbReference type="InterPro" id="IPR006680">
    <property type="entry name" value="Amidohydro-rel"/>
</dbReference>
<organism evidence="6 7">
    <name type="scientific">Naematelia encephala</name>
    <dbReference type="NCBI Taxonomy" id="71784"/>
    <lineage>
        <taxon>Eukaryota</taxon>
        <taxon>Fungi</taxon>
        <taxon>Dikarya</taxon>
        <taxon>Basidiomycota</taxon>
        <taxon>Agaricomycotina</taxon>
        <taxon>Tremellomycetes</taxon>
        <taxon>Tremellales</taxon>
        <taxon>Naemateliaceae</taxon>
        <taxon>Naematelia</taxon>
    </lineage>
</organism>
<evidence type="ECO:0000313" key="7">
    <source>
        <dbReference type="Proteomes" id="UP000193986"/>
    </source>
</evidence>
<dbReference type="EC" id="3.5.2.2" evidence="4"/>
<comment type="caution">
    <text evidence="6">The sequence shown here is derived from an EMBL/GenBank/DDBJ whole genome shotgun (WGS) entry which is preliminary data.</text>
</comment>
<dbReference type="GO" id="GO:0004157">
    <property type="term" value="F:dihydropyrimidinase activity"/>
    <property type="evidence" value="ECO:0007669"/>
    <property type="project" value="UniProtKB-EC"/>
</dbReference>
<feature type="domain" description="Amidohydrolase-related" evidence="5">
    <location>
        <begin position="56"/>
        <end position="473"/>
    </location>
</feature>
<evidence type="ECO:0000259" key="5">
    <source>
        <dbReference type="Pfam" id="PF01979"/>
    </source>
</evidence>
<protein>
    <recommendedName>
        <fullName evidence="4">dihydropyrimidinase</fullName>
        <ecNumber evidence="4">3.5.2.2</ecNumber>
    </recommendedName>
</protein>
<dbReference type="InterPro" id="IPR032466">
    <property type="entry name" value="Metal_Hydrolase"/>
</dbReference>
<dbReference type="Proteomes" id="UP000193986">
    <property type="component" value="Unassembled WGS sequence"/>
</dbReference>
<dbReference type="SUPFAM" id="SSF51556">
    <property type="entry name" value="Metallo-dependent hydrolases"/>
    <property type="match status" value="1"/>
</dbReference>
<dbReference type="Pfam" id="PF01979">
    <property type="entry name" value="Amidohydro_1"/>
    <property type="match status" value="1"/>
</dbReference>
<dbReference type="OrthoDB" id="1924787at2759"/>
<sequence>MMLYDLIVYNGRIVSPGHVSDLSTWVGISGGKIVCVHSGPAPVDQARRVIDARGAYVTPGGIDTHVHLEQLQVAPEDDTGDTFYSGTRSAVAGGTTTIIAFANQQRHDDSLLPLVKEYHRRAEKRGTFCDYGFHMILTKPTKTILDEELPILVREEGITSIKVYMTYEARRINDRDMLEIMIRTRRLGMTLMIHAENDDMVQLVIDSLRDHDLGEPFHHAIARIPLAEDEATNRAICLSNLISTPILIVHVSSAVSMARIRQAQDDLHPIFAETCPQYLLMLADALVTGSHGGCACSHDSHSSVKEALDEAALHGTVESRFEGAKAVCSPPPRESPADLAAVWRGMANGTVTTFSSDHCPSCFDHPKGKKKGLTDGVVDFRKIPNGLAGVETRMPLLMTYGVEKSRIPIQRFVEVCCTQPARLYGLQHKKGSIAPGLDADLVIWYPEGEIQETITNDRLHHDIDHTVFEGKEVTNWPRYTILRGEVAWDREGAGVVGPKGEFVKRIQGDLARRGDAETTLERIARLGAQGKA</sequence>
<dbReference type="InterPro" id="IPR050378">
    <property type="entry name" value="Metallo-dep_Hydrolases_sf"/>
</dbReference>
<comment type="cofactor">
    <cofactor evidence="1">
        <name>Zn(2+)</name>
        <dbReference type="ChEBI" id="CHEBI:29105"/>
    </cofactor>
</comment>
<name>A0A1Y2AX44_9TREE</name>
<evidence type="ECO:0000256" key="1">
    <source>
        <dbReference type="ARBA" id="ARBA00001947"/>
    </source>
</evidence>
<dbReference type="STRING" id="71784.A0A1Y2AX44"/>
<proteinExistence type="inferred from homology"/>
<gene>
    <name evidence="6" type="ORF">BCR39DRAFT_540263</name>
</gene>
<evidence type="ECO:0000256" key="2">
    <source>
        <dbReference type="ARBA" id="ARBA00008829"/>
    </source>
</evidence>
<dbReference type="PANTHER" id="PTHR11647:SF1">
    <property type="entry name" value="COLLAPSIN RESPONSE MEDIATOR PROTEIN"/>
    <property type="match status" value="1"/>
</dbReference>
<comment type="similarity">
    <text evidence="2">Belongs to the metallo-dependent hydrolases superfamily. Hydantoinase/dihydropyrimidinase family.</text>
</comment>
<dbReference type="Gene3D" id="3.20.20.140">
    <property type="entry name" value="Metal-dependent hydrolases"/>
    <property type="match status" value="1"/>
</dbReference>
<dbReference type="InterPro" id="IPR011059">
    <property type="entry name" value="Metal-dep_hydrolase_composite"/>
</dbReference>
<evidence type="ECO:0000256" key="3">
    <source>
        <dbReference type="ARBA" id="ARBA00036696"/>
    </source>
</evidence>
<reference evidence="6 7" key="1">
    <citation type="submission" date="2016-07" db="EMBL/GenBank/DDBJ databases">
        <title>Pervasive Adenine N6-methylation of Active Genes in Fungi.</title>
        <authorList>
            <consortium name="DOE Joint Genome Institute"/>
            <person name="Mondo S.J."/>
            <person name="Dannebaum R.O."/>
            <person name="Kuo R.C."/>
            <person name="Labutti K."/>
            <person name="Haridas S."/>
            <person name="Kuo A."/>
            <person name="Salamov A."/>
            <person name="Ahrendt S.R."/>
            <person name="Lipzen A."/>
            <person name="Sullivan W."/>
            <person name="Andreopoulos W.B."/>
            <person name="Clum A."/>
            <person name="Lindquist E."/>
            <person name="Daum C."/>
            <person name="Ramamoorthy G.K."/>
            <person name="Gryganskyi A."/>
            <person name="Culley D."/>
            <person name="Magnuson J.K."/>
            <person name="James T.Y."/>
            <person name="O'Malley M.A."/>
            <person name="Stajich J.E."/>
            <person name="Spatafora J.W."/>
            <person name="Visel A."/>
            <person name="Grigoriev I.V."/>
        </authorList>
    </citation>
    <scope>NUCLEOTIDE SEQUENCE [LARGE SCALE GENOMIC DNA]</scope>
    <source>
        <strain evidence="6 7">68-887.2</strain>
    </source>
</reference>
<comment type="catalytic activity">
    <reaction evidence="3">
        <text>5,6-dihydrouracil + H2O = 3-(carbamoylamino)propanoate + H(+)</text>
        <dbReference type="Rhea" id="RHEA:16121"/>
        <dbReference type="ChEBI" id="CHEBI:11892"/>
        <dbReference type="ChEBI" id="CHEBI:15377"/>
        <dbReference type="ChEBI" id="CHEBI:15378"/>
        <dbReference type="ChEBI" id="CHEBI:15901"/>
        <dbReference type="EC" id="3.5.2.2"/>
    </reaction>
</comment>
<dbReference type="InParanoid" id="A0A1Y2AX44"/>
<evidence type="ECO:0000256" key="4">
    <source>
        <dbReference type="ARBA" id="ARBA00039113"/>
    </source>
</evidence>
<dbReference type="SUPFAM" id="SSF51338">
    <property type="entry name" value="Composite domain of metallo-dependent hydrolases"/>
    <property type="match status" value="1"/>
</dbReference>
<accession>A0A1Y2AX44</accession>